<dbReference type="SUPFAM" id="SSF48498">
    <property type="entry name" value="Tetracyclin repressor-like, C-terminal domain"/>
    <property type="match status" value="1"/>
</dbReference>
<dbReference type="SUPFAM" id="SSF46689">
    <property type="entry name" value="Homeodomain-like"/>
    <property type="match status" value="1"/>
</dbReference>
<evidence type="ECO:0000256" key="3">
    <source>
        <dbReference type="ARBA" id="ARBA00023125"/>
    </source>
</evidence>
<evidence type="ECO:0000256" key="5">
    <source>
        <dbReference type="PROSITE-ProRule" id="PRU00335"/>
    </source>
</evidence>
<keyword evidence="4" id="KW-0804">Transcription</keyword>
<keyword evidence="2" id="KW-0805">Transcription regulation</keyword>
<comment type="caution">
    <text evidence="7">The sequence shown here is derived from an EMBL/GenBank/DDBJ whole genome shotgun (WGS) entry which is preliminary data.</text>
</comment>
<name>A0A9W6I6V2_9ACTN</name>
<gene>
    <name evidence="7" type="primary">rutR</name>
    <name evidence="7" type="ORF">GCM10017600_56720</name>
</gene>
<evidence type="ECO:0000256" key="2">
    <source>
        <dbReference type="ARBA" id="ARBA00023015"/>
    </source>
</evidence>
<evidence type="ECO:0000259" key="6">
    <source>
        <dbReference type="PROSITE" id="PS50977"/>
    </source>
</evidence>
<evidence type="ECO:0000256" key="1">
    <source>
        <dbReference type="ARBA" id="ARBA00022491"/>
    </source>
</evidence>
<proteinExistence type="predicted"/>
<dbReference type="Pfam" id="PF13977">
    <property type="entry name" value="TetR_C_6"/>
    <property type="match status" value="1"/>
</dbReference>
<feature type="DNA-binding region" description="H-T-H motif" evidence="5">
    <location>
        <begin position="46"/>
        <end position="65"/>
    </location>
</feature>
<evidence type="ECO:0000313" key="8">
    <source>
        <dbReference type="Proteomes" id="UP001143474"/>
    </source>
</evidence>
<dbReference type="Pfam" id="PF00440">
    <property type="entry name" value="TetR_N"/>
    <property type="match status" value="1"/>
</dbReference>
<dbReference type="Proteomes" id="UP001143474">
    <property type="component" value="Unassembled WGS sequence"/>
</dbReference>
<organism evidence="7 8">
    <name type="scientific">Streptosporangium carneum</name>
    <dbReference type="NCBI Taxonomy" id="47481"/>
    <lineage>
        <taxon>Bacteria</taxon>
        <taxon>Bacillati</taxon>
        <taxon>Actinomycetota</taxon>
        <taxon>Actinomycetes</taxon>
        <taxon>Streptosporangiales</taxon>
        <taxon>Streptosporangiaceae</taxon>
        <taxon>Streptosporangium</taxon>
    </lineage>
</organism>
<sequence length="224" mass="24550">MRSKNMPDGRKSSGRKKSTFIEEARRRQIVRSAITTIAGAGLAQASLARIADEVGISKSVISYHFDGRDELIEEIVTALLAESNRFIRSRVEQESGCPAKLRAYVEASFAFMAGHRDNFVAMVDIWGSFGTAEAKRAFNATAYDPCRRHIESILRKGQQDGDFRDFTPRTLAATIQGAIDGVMLQWVFDEAAVDLAECAAELTAMFDLATRNPAGPDPVTGDGR</sequence>
<dbReference type="GO" id="GO:0000976">
    <property type="term" value="F:transcription cis-regulatory region binding"/>
    <property type="evidence" value="ECO:0007669"/>
    <property type="project" value="TreeGrafter"/>
</dbReference>
<dbReference type="AlphaFoldDB" id="A0A9W6I6V2"/>
<dbReference type="InterPro" id="IPR050109">
    <property type="entry name" value="HTH-type_TetR-like_transc_reg"/>
</dbReference>
<keyword evidence="1" id="KW-0678">Repressor</keyword>
<dbReference type="InterPro" id="IPR036271">
    <property type="entry name" value="Tet_transcr_reg_TetR-rel_C_sf"/>
</dbReference>
<keyword evidence="3 5" id="KW-0238">DNA-binding</keyword>
<evidence type="ECO:0000256" key="4">
    <source>
        <dbReference type="ARBA" id="ARBA00023163"/>
    </source>
</evidence>
<dbReference type="EMBL" id="BSEV01000015">
    <property type="protein sequence ID" value="GLK12263.1"/>
    <property type="molecule type" value="Genomic_DNA"/>
</dbReference>
<dbReference type="InterPro" id="IPR039538">
    <property type="entry name" value="BetI_C"/>
</dbReference>
<feature type="domain" description="HTH tetR-type" evidence="6">
    <location>
        <begin position="23"/>
        <end position="83"/>
    </location>
</feature>
<keyword evidence="8" id="KW-1185">Reference proteome</keyword>
<dbReference type="PANTHER" id="PTHR30055:SF228">
    <property type="entry name" value="TRANSCRIPTIONAL REGULATOR-RELATED"/>
    <property type="match status" value="1"/>
</dbReference>
<reference evidence="7" key="1">
    <citation type="journal article" date="2014" name="Int. J. Syst. Evol. Microbiol.">
        <title>Complete genome sequence of Corynebacterium casei LMG S-19264T (=DSM 44701T), isolated from a smear-ripened cheese.</title>
        <authorList>
            <consortium name="US DOE Joint Genome Institute (JGI-PGF)"/>
            <person name="Walter F."/>
            <person name="Albersmeier A."/>
            <person name="Kalinowski J."/>
            <person name="Ruckert C."/>
        </authorList>
    </citation>
    <scope>NUCLEOTIDE SEQUENCE</scope>
    <source>
        <strain evidence="7">VKM Ac-2007</strain>
    </source>
</reference>
<dbReference type="PANTHER" id="PTHR30055">
    <property type="entry name" value="HTH-TYPE TRANSCRIPTIONAL REGULATOR RUTR"/>
    <property type="match status" value="1"/>
</dbReference>
<dbReference type="GO" id="GO:0003700">
    <property type="term" value="F:DNA-binding transcription factor activity"/>
    <property type="evidence" value="ECO:0007669"/>
    <property type="project" value="TreeGrafter"/>
</dbReference>
<accession>A0A9W6I6V2</accession>
<dbReference type="InterPro" id="IPR001647">
    <property type="entry name" value="HTH_TetR"/>
</dbReference>
<dbReference type="PROSITE" id="PS50977">
    <property type="entry name" value="HTH_TETR_2"/>
    <property type="match status" value="1"/>
</dbReference>
<dbReference type="Gene3D" id="1.10.357.10">
    <property type="entry name" value="Tetracycline Repressor, domain 2"/>
    <property type="match status" value="1"/>
</dbReference>
<evidence type="ECO:0000313" key="7">
    <source>
        <dbReference type="EMBL" id="GLK12263.1"/>
    </source>
</evidence>
<protein>
    <submittedName>
        <fullName evidence="7">TetR family transcriptional regulator</fullName>
    </submittedName>
</protein>
<dbReference type="InterPro" id="IPR009057">
    <property type="entry name" value="Homeodomain-like_sf"/>
</dbReference>
<reference evidence="7" key="2">
    <citation type="submission" date="2023-01" db="EMBL/GenBank/DDBJ databases">
        <authorList>
            <person name="Sun Q."/>
            <person name="Evtushenko L."/>
        </authorList>
    </citation>
    <scope>NUCLEOTIDE SEQUENCE</scope>
    <source>
        <strain evidence="7">VKM Ac-2007</strain>
    </source>
</reference>